<evidence type="ECO:0000313" key="1">
    <source>
        <dbReference type="EMBL" id="KKN26670.1"/>
    </source>
</evidence>
<name>A0A0F9P4A2_9ZZZZ</name>
<gene>
    <name evidence="1" type="ORF">LCGC14_0872370</name>
</gene>
<proteinExistence type="predicted"/>
<comment type="caution">
    <text evidence="1">The sequence shown here is derived from an EMBL/GenBank/DDBJ whole genome shotgun (WGS) entry which is preliminary data.</text>
</comment>
<dbReference type="AlphaFoldDB" id="A0A0F9P4A2"/>
<dbReference type="EMBL" id="LAZR01002702">
    <property type="protein sequence ID" value="KKN26670.1"/>
    <property type="molecule type" value="Genomic_DNA"/>
</dbReference>
<protein>
    <submittedName>
        <fullName evidence="1">Uncharacterized protein</fullName>
    </submittedName>
</protein>
<organism evidence="1">
    <name type="scientific">marine sediment metagenome</name>
    <dbReference type="NCBI Taxonomy" id="412755"/>
    <lineage>
        <taxon>unclassified sequences</taxon>
        <taxon>metagenomes</taxon>
        <taxon>ecological metagenomes</taxon>
    </lineage>
</organism>
<sequence length="631" mass="72305">MTIDLEHPITYGEHYAGIMLEVDKAFAEIEEQAIKPFIPAIFSDPDIREAMPFDILGKLERLFEFESPGLGGVGGRFISEIADQAVSMVMTPALRKTQYAANRVFQNMIVNPDVAMELFRRRGIEAFTYNYRFRAAGYNEAEQKLLETASVNYPGIPDLIRWSRYQVAPENLFTKFDNTYQIDPKLFELWEWQTRQQFTTDQVINLWQREIIDDTNLSLELRRLGWGSKHIQNITTLGYEVPNAMLLYQGNLFAEADPDKVQQDFKRAKISPDDMIPYIDAVLAKPAAMDLIQYHLRQENELADLNTDLRKIGVHPSYFDVYNALALPIPPVADIISMAVREAFSPATAARFGQYEDLPPDFVKYAGMKGLSEEWAERYWAAHWNLPSAQQGFAMLHRGIIEEGDLTLLLKALDVMPFWRDRLVQLAFKPLTRVDVRRMYSLGVLNESDVLEAYEQLGYSPERAGQMTEYTIQQVLMSMAKFSSRDVIAAYTDRKINSSQASSLLSSLGVQSGDIGYILSTADYKKEWSYIDGRIRAIRNLYRKGQNTQNDARTQLLGLNLPSDEVDNLMDQWYFEKAGDGVQTLSKAETLKYLKGGMIDEPRARQELALMDYDEERINLYIKSVTWTKPD</sequence>
<reference evidence="1" key="1">
    <citation type="journal article" date="2015" name="Nature">
        <title>Complex archaea that bridge the gap between prokaryotes and eukaryotes.</title>
        <authorList>
            <person name="Spang A."/>
            <person name="Saw J.H."/>
            <person name="Jorgensen S.L."/>
            <person name="Zaremba-Niedzwiedzka K."/>
            <person name="Martijn J."/>
            <person name="Lind A.E."/>
            <person name="van Eijk R."/>
            <person name="Schleper C."/>
            <person name="Guy L."/>
            <person name="Ettema T.J."/>
        </authorList>
    </citation>
    <scope>NUCLEOTIDE SEQUENCE</scope>
</reference>
<accession>A0A0F9P4A2</accession>